<dbReference type="InterPro" id="IPR036291">
    <property type="entry name" value="NAD(P)-bd_dom_sf"/>
</dbReference>
<dbReference type="Proteomes" id="UP001065174">
    <property type="component" value="Chromosome"/>
</dbReference>
<evidence type="ECO:0000256" key="1">
    <source>
        <dbReference type="ARBA" id="ARBA00023002"/>
    </source>
</evidence>
<dbReference type="PANTHER" id="PTHR10366">
    <property type="entry name" value="NAD DEPENDENT EPIMERASE/DEHYDRATASE"/>
    <property type="match status" value="1"/>
</dbReference>
<accession>A0ABY6CYG8</accession>
<sequence>MYGSPEPNELNPNILGRDFPVLVTGGAGYMASWLVKYLLEDGYKVRVTVKDMEKEDRYRHLTKIAERSKGSLEIFEANLMDPEAFKSSMMGCNIVFHTASPYITSGVKNPKTELIDPSVEGTRNVLNAVNKAHSVRKVIFTSALYAIYGDATDIIHTQEKVFNESYWNKSSTLKHLPLGFAKTVAEREAWRIHDEQTRWKMAVLNPALCLGPSLTTYSKSGSFDFIRQLADGSYASGVPNIQHGLVDVRDVAHAHIFAAQDEYATGRFMLVHETRTMLEVAKTLKQKFGSAFSLPTAELSYRMLYFFGFTKGLSRKLVIENVGKKIQFDNSKSRNELGVRYRSIDESAIEMLQFILDHNMLK</sequence>
<reference evidence="3" key="1">
    <citation type="submission" date="2022-09" db="EMBL/GenBank/DDBJ databases">
        <title>Comparative genomics and taxonomic characterization of three novel marine species of genus Reichenbachiella exhibiting antioxidant and polysaccharide degradation activities.</title>
        <authorList>
            <person name="Muhammad N."/>
            <person name="Lee Y.-J."/>
            <person name="Ko J."/>
            <person name="Kim S.-G."/>
        </authorList>
    </citation>
    <scope>NUCLEOTIDE SEQUENCE</scope>
    <source>
        <strain evidence="3">BKB1-1</strain>
    </source>
</reference>
<evidence type="ECO:0000313" key="4">
    <source>
        <dbReference type="Proteomes" id="UP001065174"/>
    </source>
</evidence>
<protein>
    <submittedName>
        <fullName evidence="3">NAD-dependent epimerase/dehydratase family protein</fullName>
    </submittedName>
</protein>
<evidence type="ECO:0000259" key="2">
    <source>
        <dbReference type="Pfam" id="PF01370"/>
    </source>
</evidence>
<dbReference type="EMBL" id="CP106679">
    <property type="protein sequence ID" value="UXP33270.1"/>
    <property type="molecule type" value="Genomic_DNA"/>
</dbReference>
<gene>
    <name evidence="3" type="ORF">N6H18_04815</name>
</gene>
<feature type="domain" description="NAD-dependent epimerase/dehydratase" evidence="2">
    <location>
        <begin position="21"/>
        <end position="261"/>
    </location>
</feature>
<name>A0ABY6CYG8_9BACT</name>
<keyword evidence="1" id="KW-0560">Oxidoreductase</keyword>
<organism evidence="3 4">
    <name type="scientific">Reichenbachiella agarivorans</name>
    <dbReference type="NCBI Taxonomy" id="2979464"/>
    <lineage>
        <taxon>Bacteria</taxon>
        <taxon>Pseudomonadati</taxon>
        <taxon>Bacteroidota</taxon>
        <taxon>Cytophagia</taxon>
        <taxon>Cytophagales</taxon>
        <taxon>Reichenbachiellaceae</taxon>
        <taxon>Reichenbachiella</taxon>
    </lineage>
</organism>
<proteinExistence type="predicted"/>
<dbReference type="SUPFAM" id="SSF51735">
    <property type="entry name" value="NAD(P)-binding Rossmann-fold domains"/>
    <property type="match status" value="1"/>
</dbReference>
<dbReference type="InterPro" id="IPR050425">
    <property type="entry name" value="NAD(P)_dehydrat-like"/>
</dbReference>
<evidence type="ECO:0000313" key="3">
    <source>
        <dbReference type="EMBL" id="UXP33270.1"/>
    </source>
</evidence>
<dbReference type="RefSeq" id="WP_262310699.1">
    <property type="nucleotide sequence ID" value="NZ_CP106679.1"/>
</dbReference>
<dbReference type="Gene3D" id="3.40.50.720">
    <property type="entry name" value="NAD(P)-binding Rossmann-like Domain"/>
    <property type="match status" value="1"/>
</dbReference>
<dbReference type="InterPro" id="IPR001509">
    <property type="entry name" value="Epimerase_deHydtase"/>
</dbReference>
<dbReference type="Pfam" id="PF01370">
    <property type="entry name" value="Epimerase"/>
    <property type="match status" value="1"/>
</dbReference>
<keyword evidence="4" id="KW-1185">Reference proteome</keyword>
<dbReference type="PANTHER" id="PTHR10366:SF812">
    <property type="entry name" value="VPS9 DOMAIN-CONTAINING PROTEIN"/>
    <property type="match status" value="1"/>
</dbReference>